<comment type="caution">
    <text evidence="3">The sequence shown here is derived from an EMBL/GenBank/DDBJ whole genome shotgun (WGS) entry which is preliminary data.</text>
</comment>
<evidence type="ECO:0000313" key="3">
    <source>
        <dbReference type="EMBL" id="KAK9835398.1"/>
    </source>
</evidence>
<reference evidence="3 4" key="1">
    <citation type="journal article" date="2024" name="Nat. Commun.">
        <title>Phylogenomics reveals the evolutionary origins of lichenization in chlorophyte algae.</title>
        <authorList>
            <person name="Puginier C."/>
            <person name="Libourel C."/>
            <person name="Otte J."/>
            <person name="Skaloud P."/>
            <person name="Haon M."/>
            <person name="Grisel S."/>
            <person name="Petersen M."/>
            <person name="Berrin J.G."/>
            <person name="Delaux P.M."/>
            <person name="Dal Grande F."/>
            <person name="Keller J."/>
        </authorList>
    </citation>
    <scope>NUCLEOTIDE SEQUENCE [LARGE SCALE GENOMIC DNA]</scope>
    <source>
        <strain evidence="3 4">SAG 245.80</strain>
    </source>
</reference>
<protein>
    <submittedName>
        <fullName evidence="3">Uncharacterized protein</fullName>
    </submittedName>
</protein>
<evidence type="ECO:0000313" key="4">
    <source>
        <dbReference type="Proteomes" id="UP001445335"/>
    </source>
</evidence>
<keyword evidence="4" id="KW-1185">Reference proteome</keyword>
<sequence length="849" mass="88120">MELQFVHHAAKESSDGIFTQLFPILWTALCAGFLCLVWPALGLRHRCGESWRTWSFRRCGWWATFAFAALLPVFLAHKVALPTSIRNIDQAITDALAFGERHPILVPRAAAAQRLYNGTDASLARWHRGMAALLGWIEARTPVGEVAEVIEFKMTEEAEHRVAPRVGVREARAAAVAAYFGIAASLWATDSVHLAVMLLELNVLETALALKIKTLDDATSAAVEQIKAAQLSFAMLPLEADAIGLAQQQLCLQKFEILHQAWSESMRLGQSVRVPFLANHLTLHVSLILSVVAATSLRALEVLLGALFPDMPRYAIVRKLARFLAGRLRGIHAVVLESPEAAAALQAPRTLLRSLSTTKHAGVQQVVSGANMLGGDSVTSAVLNATRDGGFLVTGSLAISSADRKVTIKEAEEVHGFELTLNGSSVTTSPVASGAACVYMAFAAATPVDAFLSTYDDFVNLVTTRGTFDLTAAMRVPGSDFAGKVSGNATVAVSPAQYYVLVMANTGASAPTDVLYQFATYSAASPACALAGSRTSTDWSGRNNAVQAPAAAPALALAASSAPATTPFLFDFTRLSSGDIQLVTVITNAVCICYQLLGQLRAGPSSQLDLVAFITTQRGTLVWARNGFGSRVPAAIVGSLCSQTTSQRGLCEAAVAGLNASERYYLWVASGLQHPRQPPDDADVPLRFTARAEGRCASVAFPRQPRGSQPSTPSPSDPVLSGGGQPPAEKASDPTLSGGALSAGGPTAEPSALGDSGYVGGSLSAGGAGARPVMDGTALGTGGPQVPASAVADPTAAIASAASDTTSSRGSGGFTSESAPTQALLLPLPATEAGADSSVAAAAPGPAAR</sequence>
<feature type="transmembrane region" description="Helical" evidence="2">
    <location>
        <begin position="61"/>
        <end position="80"/>
    </location>
</feature>
<keyword evidence="2" id="KW-0472">Membrane</keyword>
<proteinExistence type="predicted"/>
<dbReference type="AlphaFoldDB" id="A0AAW1RP06"/>
<dbReference type="Proteomes" id="UP001445335">
    <property type="component" value="Unassembled WGS sequence"/>
</dbReference>
<evidence type="ECO:0000256" key="1">
    <source>
        <dbReference type="SAM" id="MobiDB-lite"/>
    </source>
</evidence>
<feature type="region of interest" description="Disordered" evidence="1">
    <location>
        <begin position="798"/>
        <end position="849"/>
    </location>
</feature>
<keyword evidence="2" id="KW-1133">Transmembrane helix</keyword>
<keyword evidence="2" id="KW-0812">Transmembrane</keyword>
<feature type="transmembrane region" description="Helical" evidence="2">
    <location>
        <begin position="20"/>
        <end position="41"/>
    </location>
</feature>
<gene>
    <name evidence="3" type="ORF">WJX81_006998</name>
</gene>
<evidence type="ECO:0000256" key="2">
    <source>
        <dbReference type="SAM" id="Phobius"/>
    </source>
</evidence>
<accession>A0AAW1RP06</accession>
<dbReference type="EMBL" id="JALJOU010000028">
    <property type="protein sequence ID" value="KAK9835398.1"/>
    <property type="molecule type" value="Genomic_DNA"/>
</dbReference>
<organism evidence="3 4">
    <name type="scientific">Elliptochloris bilobata</name>
    <dbReference type="NCBI Taxonomy" id="381761"/>
    <lineage>
        <taxon>Eukaryota</taxon>
        <taxon>Viridiplantae</taxon>
        <taxon>Chlorophyta</taxon>
        <taxon>core chlorophytes</taxon>
        <taxon>Trebouxiophyceae</taxon>
        <taxon>Trebouxiophyceae incertae sedis</taxon>
        <taxon>Elliptochloris clade</taxon>
        <taxon>Elliptochloris</taxon>
    </lineage>
</organism>
<name>A0AAW1RP06_9CHLO</name>
<feature type="region of interest" description="Disordered" evidence="1">
    <location>
        <begin position="699"/>
        <end position="755"/>
    </location>
</feature>